<dbReference type="GO" id="GO:0019854">
    <property type="term" value="P:L-ascorbic acid catabolic process"/>
    <property type="evidence" value="ECO:0007669"/>
    <property type="project" value="TreeGrafter"/>
</dbReference>
<dbReference type="AlphaFoldDB" id="A0A2G6KCR0"/>
<dbReference type="GO" id="GO:0004590">
    <property type="term" value="F:orotidine-5'-phosphate decarboxylase activity"/>
    <property type="evidence" value="ECO:0007669"/>
    <property type="project" value="InterPro"/>
</dbReference>
<dbReference type="InterPro" id="IPR013785">
    <property type="entry name" value="Aldolase_TIM"/>
</dbReference>
<dbReference type="EMBL" id="PDSK01000098">
    <property type="protein sequence ID" value="PIE33447.1"/>
    <property type="molecule type" value="Genomic_DNA"/>
</dbReference>
<dbReference type="FunFam" id="3.20.20.70:FF:000022">
    <property type="entry name" value="3-keto-L-gulonate-6-phosphate decarboxylase UlaD"/>
    <property type="match status" value="1"/>
</dbReference>
<dbReference type="GO" id="GO:0033982">
    <property type="term" value="F:3-dehydro-L-gulonate-6-phosphate decarboxylase activity"/>
    <property type="evidence" value="ECO:0007669"/>
    <property type="project" value="TreeGrafter"/>
</dbReference>
<reference evidence="4 5" key="1">
    <citation type="submission" date="2017-10" db="EMBL/GenBank/DDBJ databases">
        <title>Novel microbial diversity and functional potential in the marine mammal oral microbiome.</title>
        <authorList>
            <person name="Dudek N.K."/>
            <person name="Sun C.L."/>
            <person name="Burstein D."/>
            <person name="Kantor R.S."/>
            <person name="Aliaga Goltsman D.S."/>
            <person name="Bik E.M."/>
            <person name="Thomas B.C."/>
            <person name="Banfield J.F."/>
            <person name="Relman D.A."/>
        </authorList>
    </citation>
    <scope>NUCLEOTIDE SEQUENCE [LARGE SCALE GENOMIC DNA]</scope>
    <source>
        <strain evidence="4">DOLJORAL78_47_16</strain>
    </source>
</reference>
<evidence type="ECO:0000256" key="2">
    <source>
        <dbReference type="ARBA" id="ARBA00023277"/>
    </source>
</evidence>
<protein>
    <recommendedName>
        <fullName evidence="3">Orotidine 5'-phosphate decarboxylase domain-containing protein</fullName>
    </recommendedName>
</protein>
<dbReference type="InterPro" id="IPR011060">
    <property type="entry name" value="RibuloseP-bd_barrel"/>
</dbReference>
<dbReference type="Gene3D" id="3.20.20.70">
    <property type="entry name" value="Aldolase class I"/>
    <property type="match status" value="1"/>
</dbReference>
<dbReference type="Pfam" id="PF00215">
    <property type="entry name" value="OMPdecase"/>
    <property type="match status" value="1"/>
</dbReference>
<dbReference type="InterPro" id="IPR001754">
    <property type="entry name" value="OMPdeCOase_dom"/>
</dbReference>
<evidence type="ECO:0000313" key="4">
    <source>
        <dbReference type="EMBL" id="PIE33447.1"/>
    </source>
</evidence>
<name>A0A2G6KCR0_9BACT</name>
<proteinExistence type="predicted"/>
<dbReference type="GO" id="GO:0006207">
    <property type="term" value="P:'de novo' pyrimidine nucleobase biosynthetic process"/>
    <property type="evidence" value="ECO:0007669"/>
    <property type="project" value="InterPro"/>
</dbReference>
<organism evidence="4 5">
    <name type="scientific">candidate division KSB3 bacterium</name>
    <dbReference type="NCBI Taxonomy" id="2044937"/>
    <lineage>
        <taxon>Bacteria</taxon>
        <taxon>candidate division KSB3</taxon>
    </lineage>
</organism>
<evidence type="ECO:0000256" key="1">
    <source>
        <dbReference type="ARBA" id="ARBA00023239"/>
    </source>
</evidence>
<dbReference type="PANTHER" id="PTHR35039">
    <property type="entry name" value="3-KETO-L-GULONATE-6-PHOSPHATE DECARBOXYLASE SGBH-RELATED"/>
    <property type="match status" value="1"/>
</dbReference>
<dbReference type="Proteomes" id="UP000230821">
    <property type="component" value="Unassembled WGS sequence"/>
</dbReference>
<dbReference type="PANTHER" id="PTHR35039:SF3">
    <property type="entry name" value="3-KETO-L-GULONATE-6-PHOSPHATE DECARBOXYLASE SGBH-RELATED"/>
    <property type="match status" value="1"/>
</dbReference>
<gene>
    <name evidence="4" type="ORF">CSA56_11615</name>
</gene>
<evidence type="ECO:0000259" key="3">
    <source>
        <dbReference type="SMART" id="SM00934"/>
    </source>
</evidence>
<sequence>MILHFTRNTGIQLFKHSRSSTAVRTRTDTMESKPLLQVALDCLDRDEALWRAETVKDFAEILEIGAALLKKEGVRIIDTLKQTYPDKLIFADTKTVDLGRFEAQIVFEVGADIMSVCGVASDETIENAIHEAHSHEKKVLVDLIGLGNSYRQIKRLSFLRPDYLAVHTGIDERKTNNDLFEKVEIIAQISPIPLAISGGILLDDVSYLLVFHPAIIVVGSAIFSTDNPRKTTERFWNSINTLSFLPESERNYEPDDDSEG</sequence>
<keyword evidence="2" id="KW-0119">Carbohydrate metabolism</keyword>
<keyword evidence="1" id="KW-0456">Lyase</keyword>
<dbReference type="SUPFAM" id="SSF51366">
    <property type="entry name" value="Ribulose-phoshate binding barrel"/>
    <property type="match status" value="1"/>
</dbReference>
<comment type="caution">
    <text evidence="4">The sequence shown here is derived from an EMBL/GenBank/DDBJ whole genome shotgun (WGS) entry which is preliminary data.</text>
</comment>
<accession>A0A2G6KCR0</accession>
<dbReference type="SMART" id="SM00934">
    <property type="entry name" value="OMPdecase"/>
    <property type="match status" value="1"/>
</dbReference>
<feature type="domain" description="Orotidine 5'-phosphate decarboxylase" evidence="3">
    <location>
        <begin position="35"/>
        <end position="235"/>
    </location>
</feature>
<evidence type="ECO:0000313" key="5">
    <source>
        <dbReference type="Proteomes" id="UP000230821"/>
    </source>
</evidence>